<protein>
    <recommendedName>
        <fullName evidence="3">Sulfotransferase domain-containing protein</fullName>
    </recommendedName>
</protein>
<sequence length="282" mass="31730">MTERLQLTTFAGRPYEIVFEPPTRAETFYCVALHKSGSVLFDNIVKGLCAAAGQSYLDVEGQLFRQGLNFGHCDHLLLDFCGRPGFVYSGFRGLWQMMLLRRFRASRKLMLVRDPRDIAISFYHSMAKSHSVPADGPVRETLMGMRNEAATKGPSDYVLQGGVDGVFANFIAYANITRGKASGEWKVYRYEDVIYSKLDWAKDIAAQLQLDLPEERIAAIVAREDVFPEKEDPTKHIRRVHPGGFRESLTPEAIAYIERRCAAAMDHFGYAKEPAGQPQQVA</sequence>
<proteinExistence type="predicted"/>
<organism evidence="1 2">
    <name type="scientific">Neoroseomonas marina</name>
    <dbReference type="NCBI Taxonomy" id="1232220"/>
    <lineage>
        <taxon>Bacteria</taxon>
        <taxon>Pseudomonadati</taxon>
        <taxon>Pseudomonadota</taxon>
        <taxon>Alphaproteobacteria</taxon>
        <taxon>Acetobacterales</taxon>
        <taxon>Acetobacteraceae</taxon>
        <taxon>Neoroseomonas</taxon>
    </lineage>
</organism>
<dbReference type="RefSeq" id="WP_170052794.1">
    <property type="nucleotide sequence ID" value="NZ_JABBKX010000001.1"/>
</dbReference>
<accession>A0A848E822</accession>
<dbReference type="InterPro" id="IPR027417">
    <property type="entry name" value="P-loop_NTPase"/>
</dbReference>
<dbReference type="EMBL" id="JABBKX010000001">
    <property type="protein sequence ID" value="NMJ40584.1"/>
    <property type="molecule type" value="Genomic_DNA"/>
</dbReference>
<dbReference type="SUPFAM" id="SSF52540">
    <property type="entry name" value="P-loop containing nucleoside triphosphate hydrolases"/>
    <property type="match status" value="1"/>
</dbReference>
<keyword evidence="2" id="KW-1185">Reference proteome</keyword>
<dbReference type="Proteomes" id="UP000548582">
    <property type="component" value="Unassembled WGS sequence"/>
</dbReference>
<gene>
    <name evidence="1" type="ORF">GWK16_04995</name>
</gene>
<name>A0A848E822_9PROT</name>
<dbReference type="AlphaFoldDB" id="A0A848E822"/>
<dbReference type="Gene3D" id="3.40.50.300">
    <property type="entry name" value="P-loop containing nucleotide triphosphate hydrolases"/>
    <property type="match status" value="1"/>
</dbReference>
<evidence type="ECO:0000313" key="2">
    <source>
        <dbReference type="Proteomes" id="UP000548582"/>
    </source>
</evidence>
<comment type="caution">
    <text evidence="1">The sequence shown here is derived from an EMBL/GenBank/DDBJ whole genome shotgun (WGS) entry which is preliminary data.</text>
</comment>
<reference evidence="1 2" key="1">
    <citation type="submission" date="2020-03" db="EMBL/GenBank/DDBJ databases">
        <authorList>
            <person name="Sun Q."/>
        </authorList>
    </citation>
    <scope>NUCLEOTIDE SEQUENCE [LARGE SCALE GENOMIC DNA]</scope>
    <source>
        <strain evidence="1 2">JC162</strain>
    </source>
</reference>
<evidence type="ECO:0000313" key="1">
    <source>
        <dbReference type="EMBL" id="NMJ40584.1"/>
    </source>
</evidence>
<evidence type="ECO:0008006" key="3">
    <source>
        <dbReference type="Google" id="ProtNLM"/>
    </source>
</evidence>